<accession>A0A0M6ZEQ4</accession>
<organism evidence="1 2">
    <name type="scientific">Roseibium album</name>
    <dbReference type="NCBI Taxonomy" id="311410"/>
    <lineage>
        <taxon>Bacteria</taxon>
        <taxon>Pseudomonadati</taxon>
        <taxon>Pseudomonadota</taxon>
        <taxon>Alphaproteobacteria</taxon>
        <taxon>Hyphomicrobiales</taxon>
        <taxon>Stappiaceae</taxon>
        <taxon>Roseibium</taxon>
    </lineage>
</organism>
<sequence length="317" mass="35407">MSVLDFFGRHPVGTAICVIVVLWLAGVQAYNAINLEPGEARISKTLESIEDIAAGKTASDLNEARHFAALSALVYGEPDERGVFQLKHEPGNCRLKPLLGEWIQFPVPDGILEAAMKRLGKKAKWDSDLVLGLWYREKSQTDIDVALVFRGTDGNGDFYSNFRWVTRLLPFGWDQYDLTRAISQDIVDKIKEDKHFAGKSIEVIAAGHSLGGGLAHQAGYAAFDIKRVYAFHSSSVTGYYDLDRDVRDKNRMGMRIYRIHERGEVLAYLRTLMGLIYPVVEKDPQIIEITYNFSNGNAVTQHSIASMACALIETHPT</sequence>
<dbReference type="InterPro" id="IPR029058">
    <property type="entry name" value="AB_hydrolase_fold"/>
</dbReference>
<gene>
    <name evidence="1" type="ORF">LA5096_03749</name>
</gene>
<proteinExistence type="predicted"/>
<evidence type="ECO:0000313" key="2">
    <source>
        <dbReference type="Proteomes" id="UP000049983"/>
    </source>
</evidence>
<dbReference type="AlphaFoldDB" id="A0A0M6ZEQ4"/>
<protein>
    <recommendedName>
        <fullName evidence="3">Lipase (Class 3)</fullName>
    </recommendedName>
</protein>
<dbReference type="EMBL" id="CXWC01000011">
    <property type="protein sequence ID" value="CTQ73674.1"/>
    <property type="molecule type" value="Genomic_DNA"/>
</dbReference>
<evidence type="ECO:0000313" key="1">
    <source>
        <dbReference type="EMBL" id="CTQ73674.1"/>
    </source>
</evidence>
<dbReference type="Gene3D" id="3.40.50.1820">
    <property type="entry name" value="alpha/beta hydrolase"/>
    <property type="match status" value="1"/>
</dbReference>
<evidence type="ECO:0008006" key="3">
    <source>
        <dbReference type="Google" id="ProtNLM"/>
    </source>
</evidence>
<name>A0A0M6ZEQ4_9HYPH</name>
<dbReference type="Pfam" id="PF26363">
    <property type="entry name" value="Phospholipase-like"/>
    <property type="match status" value="1"/>
</dbReference>
<dbReference type="Proteomes" id="UP000049983">
    <property type="component" value="Unassembled WGS sequence"/>
</dbReference>
<dbReference type="SUPFAM" id="SSF53474">
    <property type="entry name" value="alpha/beta-Hydrolases"/>
    <property type="match status" value="1"/>
</dbReference>
<reference evidence="2" key="1">
    <citation type="submission" date="2015-07" db="EMBL/GenBank/DDBJ databases">
        <authorList>
            <person name="Rodrigo-Torres Lidia"/>
            <person name="Arahal R.David."/>
        </authorList>
    </citation>
    <scope>NUCLEOTIDE SEQUENCE [LARGE SCALE GENOMIC DNA]</scope>
    <source>
        <strain evidence="2">CECT 5096</strain>
    </source>
</reference>
<keyword evidence="2" id="KW-1185">Reference proteome</keyword>